<proteinExistence type="predicted"/>
<evidence type="ECO:0000313" key="2">
    <source>
        <dbReference type="Proteomes" id="UP000789525"/>
    </source>
</evidence>
<protein>
    <submittedName>
        <fullName evidence="1">1292_t:CDS:1</fullName>
    </submittedName>
</protein>
<sequence>WKLTLVLCSVFPLLTISVGIMGKLLAAASKEGQDAYAAAGSIAEQVISGIRTVTAFNGQERELQRYVGKLQLAYLIGHKKASVHAVSMGFVLFVIYCAFGLAFWYGSILIVDGQANGGE</sequence>
<name>A0ACA9R8I7_9GLOM</name>
<gene>
    <name evidence="1" type="ORF">ACOLOM_LOCUS14297</name>
</gene>
<evidence type="ECO:0000313" key="1">
    <source>
        <dbReference type="EMBL" id="CAG8780549.1"/>
    </source>
</evidence>
<comment type="caution">
    <text evidence="1">The sequence shown here is derived from an EMBL/GenBank/DDBJ whole genome shotgun (WGS) entry which is preliminary data.</text>
</comment>
<dbReference type="EMBL" id="CAJVPT010071385">
    <property type="protein sequence ID" value="CAG8780549.1"/>
    <property type="molecule type" value="Genomic_DNA"/>
</dbReference>
<organism evidence="1 2">
    <name type="scientific">Acaulospora colombiana</name>
    <dbReference type="NCBI Taxonomy" id="27376"/>
    <lineage>
        <taxon>Eukaryota</taxon>
        <taxon>Fungi</taxon>
        <taxon>Fungi incertae sedis</taxon>
        <taxon>Mucoromycota</taxon>
        <taxon>Glomeromycotina</taxon>
        <taxon>Glomeromycetes</taxon>
        <taxon>Diversisporales</taxon>
        <taxon>Acaulosporaceae</taxon>
        <taxon>Acaulospora</taxon>
    </lineage>
</organism>
<feature type="non-terminal residue" evidence="1">
    <location>
        <position position="1"/>
    </location>
</feature>
<reference evidence="1" key="1">
    <citation type="submission" date="2021-06" db="EMBL/GenBank/DDBJ databases">
        <authorList>
            <person name="Kallberg Y."/>
            <person name="Tangrot J."/>
            <person name="Rosling A."/>
        </authorList>
    </citation>
    <scope>NUCLEOTIDE SEQUENCE</scope>
    <source>
        <strain evidence="1">CL356</strain>
    </source>
</reference>
<accession>A0ACA9R8I7</accession>
<feature type="non-terminal residue" evidence="1">
    <location>
        <position position="119"/>
    </location>
</feature>
<keyword evidence="2" id="KW-1185">Reference proteome</keyword>
<dbReference type="Proteomes" id="UP000789525">
    <property type="component" value="Unassembled WGS sequence"/>
</dbReference>